<dbReference type="AlphaFoldDB" id="A0A9W6DES1"/>
<reference evidence="1" key="1">
    <citation type="submission" date="2022-06" db="EMBL/GenBank/DDBJ databases">
        <title>Vallitalea longa sp. nov., an anaerobic bacterium isolated from marine sediment.</title>
        <authorList>
            <person name="Hirano S."/>
            <person name="Terahara T."/>
            <person name="Mori K."/>
            <person name="Hamada M."/>
            <person name="Matsumoto R."/>
            <person name="Kobayashi T."/>
        </authorList>
    </citation>
    <scope>NUCLEOTIDE SEQUENCE</scope>
    <source>
        <strain evidence="1">SH18-1</strain>
    </source>
</reference>
<proteinExistence type="predicted"/>
<name>A0A9W6DES1_9FIRM</name>
<gene>
    <name evidence="1" type="ORF">SH1V18_29610</name>
</gene>
<evidence type="ECO:0000313" key="1">
    <source>
        <dbReference type="EMBL" id="GKX30481.1"/>
    </source>
</evidence>
<comment type="caution">
    <text evidence="1">The sequence shown here is derived from an EMBL/GenBank/DDBJ whole genome shotgun (WGS) entry which is preliminary data.</text>
</comment>
<accession>A0A9W6DES1</accession>
<dbReference type="EMBL" id="BRLB01000009">
    <property type="protein sequence ID" value="GKX30481.1"/>
    <property type="molecule type" value="Genomic_DNA"/>
</dbReference>
<sequence>MLNRAKLLKLNIRSKKTKIVIPIPLIIFSELLDCVQDLIVIVAFIVPNIEITIKEKKYSIKSILNIINDILEVLRELKHCEAFDLVDVKSGEDIVKISLK</sequence>
<keyword evidence="2" id="KW-1185">Reference proteome</keyword>
<evidence type="ECO:0000313" key="2">
    <source>
        <dbReference type="Proteomes" id="UP001144256"/>
    </source>
</evidence>
<protein>
    <submittedName>
        <fullName evidence="1">Uncharacterized protein</fullName>
    </submittedName>
</protein>
<organism evidence="1 2">
    <name type="scientific">Vallitalea longa</name>
    <dbReference type="NCBI Taxonomy" id="2936439"/>
    <lineage>
        <taxon>Bacteria</taxon>
        <taxon>Bacillati</taxon>
        <taxon>Bacillota</taxon>
        <taxon>Clostridia</taxon>
        <taxon>Lachnospirales</taxon>
        <taxon>Vallitaleaceae</taxon>
        <taxon>Vallitalea</taxon>
    </lineage>
</organism>
<dbReference type="RefSeq" id="WP_281816692.1">
    <property type="nucleotide sequence ID" value="NZ_BRLB01000009.1"/>
</dbReference>
<dbReference type="Proteomes" id="UP001144256">
    <property type="component" value="Unassembled WGS sequence"/>
</dbReference>